<dbReference type="InterPro" id="IPR057074">
    <property type="entry name" value="IR75A_N"/>
</dbReference>
<evidence type="ECO:0000256" key="8">
    <source>
        <dbReference type="ARBA" id="ARBA00023180"/>
    </source>
</evidence>
<keyword evidence="6 9" id="KW-0472">Membrane</keyword>
<keyword evidence="5 9" id="KW-1133">Transmembrane helix</keyword>
<protein>
    <recommendedName>
        <fullName evidence="14">Ionotropic receptor</fullName>
    </recommendedName>
</protein>
<comment type="subcellular location">
    <subcellularLocation>
        <location evidence="1">Cell membrane</location>
        <topology evidence="1">Multi-pass membrane protein</topology>
    </subcellularLocation>
</comment>
<feature type="transmembrane region" description="Helical" evidence="9">
    <location>
        <begin position="297"/>
        <end position="320"/>
    </location>
</feature>
<feature type="domain" description="Ionotropic receptor 75a N-terminal" evidence="11">
    <location>
        <begin position="539"/>
        <end position="645"/>
    </location>
</feature>
<evidence type="ECO:0000313" key="13">
    <source>
        <dbReference type="Proteomes" id="UP001497472"/>
    </source>
</evidence>
<accession>A0AAV1JFE8</accession>
<proteinExistence type="inferred from homology"/>
<dbReference type="InterPro" id="IPR001320">
    <property type="entry name" value="Iontro_rcpt_C"/>
</dbReference>
<keyword evidence="3" id="KW-1003">Cell membrane</keyword>
<dbReference type="Gene3D" id="3.40.190.10">
    <property type="entry name" value="Periplasmic binding protein-like II"/>
    <property type="match status" value="2"/>
</dbReference>
<dbReference type="SUPFAM" id="SSF53850">
    <property type="entry name" value="Periplasmic binding protein-like II"/>
    <property type="match status" value="2"/>
</dbReference>
<dbReference type="PANTHER" id="PTHR42643">
    <property type="entry name" value="IONOTROPIC RECEPTOR 20A-RELATED"/>
    <property type="match status" value="1"/>
</dbReference>
<evidence type="ECO:0000259" key="11">
    <source>
        <dbReference type="Pfam" id="PF24576"/>
    </source>
</evidence>
<evidence type="ECO:0000256" key="7">
    <source>
        <dbReference type="ARBA" id="ARBA00023170"/>
    </source>
</evidence>
<dbReference type="Proteomes" id="UP001497472">
    <property type="component" value="Unassembled WGS sequence"/>
</dbReference>
<keyword evidence="13" id="KW-1185">Reference proteome</keyword>
<sequence>MCKERKLFRSHFKWILLQNHEDNASYNYRIDESINALLDSEVYMVKKMRETYEISLVYKISADTKTIREFFGKWSFDFGLRKKDQWIDVTALRRRNLRLHKVNVCFVLTDEDSINHLTDGVNDHIDTITKVNFPTANQLLDFLNASTNYIFANTWGYRSNNTWNGMTGYLVRGEVEMGGSPMFFTSQRLSVVEYISSPTPTRSKFVFQQPKLSYENNLFLLSFQNYLWYGSVALLGILFLALFIITAWEWKQRNTEQSKVESSVLRPNILDIAILIFAATCQQGSHTELKGSLGRIVLLLLFVSLTFLYTSYSANIVALLQSSSSQIRTLDDLLHSRLTLGVHDTIFNRYYFSIETEPIRKAIYQTKIAPSGSEPRFMAMDEGITKMRKGLFAFHMETGVGYKFVSKYFGEGEKCGLKEIQYLQVIDPWLAVRKETPFLELFKIGTKRLQEHGLQQRENRLLYEKRPKCLGRQENFVSVSMVDCYPALLILSYGTNHLRLAKLLWKENSPKLIMFMKNGDDIDNITPSNDFLIIGDWTCPSYSTLLQKANDTDKFRNPLRWFLIDTKKGLFKFNIPIDSDVMVAEKKENSYNLYSPYKMHSSKTYRIEVLGTWVLSHGLQKQKEMNMPVSMRRRNLNGLPITTSLVISDNNTKTEIMSLRNIFVDTLSKSGYRQIMPLYDFLNATMVLIFTDTWGYMLNGSYNGMVGDLVRGRAELAGTILFITTSRLDVLEYLMYPSPPTPKFVFRQPPLSYQNNLFILPFKPVVWLCILGLVMLLIVILLITAYWEHARLKIGDTQDQTLLRPNLSDTVIMVISAISQQGSTTELKGTLGRVVMFLLFFAFVFLYTSYSANIVALLQSNSNKIRTLADLLNSKLELGAEDIVYNRYHFASATDPIRKAIYQTKIAPQGSKEPNFFSLEEGVKKMRSKPFAFNMNLGTGYRLVEKYFHEHEKCGLQEIEFIQENKPWQTCRKNSPYKEIFKIGLVIYIEKDMPPTLLLHPLRVQFYCASQSSGFEY</sequence>
<comment type="caution">
    <text evidence="12">The sequence shown here is derived from an EMBL/GenBank/DDBJ whole genome shotgun (WGS) entry which is preliminary data.</text>
</comment>
<dbReference type="GO" id="GO:0015276">
    <property type="term" value="F:ligand-gated monoatomic ion channel activity"/>
    <property type="evidence" value="ECO:0007669"/>
    <property type="project" value="InterPro"/>
</dbReference>
<evidence type="ECO:0000256" key="2">
    <source>
        <dbReference type="ARBA" id="ARBA00008685"/>
    </source>
</evidence>
<evidence type="ECO:0000256" key="3">
    <source>
        <dbReference type="ARBA" id="ARBA00022475"/>
    </source>
</evidence>
<evidence type="ECO:0000256" key="1">
    <source>
        <dbReference type="ARBA" id="ARBA00004651"/>
    </source>
</evidence>
<dbReference type="PANTHER" id="PTHR42643:SF33">
    <property type="entry name" value="GLUTAMATE RECEPTOR 2-LIKE PROTEIN"/>
    <property type="match status" value="1"/>
</dbReference>
<evidence type="ECO:0000313" key="12">
    <source>
        <dbReference type="EMBL" id="CAK1547131.1"/>
    </source>
</evidence>
<evidence type="ECO:0000256" key="5">
    <source>
        <dbReference type="ARBA" id="ARBA00022989"/>
    </source>
</evidence>
<gene>
    <name evidence="12" type="ORF">LNINA_LOCUS6627</name>
</gene>
<reference evidence="12 13" key="1">
    <citation type="submission" date="2023-11" db="EMBL/GenBank/DDBJ databases">
        <authorList>
            <person name="Okamura Y."/>
        </authorList>
    </citation>
    <scope>NUCLEOTIDE SEQUENCE [LARGE SCALE GENOMIC DNA]</scope>
</reference>
<dbReference type="Pfam" id="PF24576">
    <property type="entry name" value="IR75A_N"/>
    <property type="match status" value="1"/>
</dbReference>
<organism evidence="12 13">
    <name type="scientific">Leptosia nina</name>
    <dbReference type="NCBI Taxonomy" id="320188"/>
    <lineage>
        <taxon>Eukaryota</taxon>
        <taxon>Metazoa</taxon>
        <taxon>Ecdysozoa</taxon>
        <taxon>Arthropoda</taxon>
        <taxon>Hexapoda</taxon>
        <taxon>Insecta</taxon>
        <taxon>Pterygota</taxon>
        <taxon>Neoptera</taxon>
        <taxon>Endopterygota</taxon>
        <taxon>Lepidoptera</taxon>
        <taxon>Glossata</taxon>
        <taxon>Ditrysia</taxon>
        <taxon>Papilionoidea</taxon>
        <taxon>Pieridae</taxon>
        <taxon>Pierinae</taxon>
        <taxon>Leptosia</taxon>
    </lineage>
</organism>
<evidence type="ECO:0000256" key="9">
    <source>
        <dbReference type="SAM" id="Phobius"/>
    </source>
</evidence>
<feature type="transmembrane region" description="Helical" evidence="9">
    <location>
        <begin position="765"/>
        <end position="787"/>
    </location>
</feature>
<dbReference type="AlphaFoldDB" id="A0AAV1JFE8"/>
<dbReference type="Pfam" id="PF00060">
    <property type="entry name" value="Lig_chan"/>
    <property type="match status" value="2"/>
</dbReference>
<evidence type="ECO:0000259" key="10">
    <source>
        <dbReference type="Pfam" id="PF00060"/>
    </source>
</evidence>
<dbReference type="InterPro" id="IPR052192">
    <property type="entry name" value="Insect_Ionotropic_Sensory_Rcpt"/>
</dbReference>
<feature type="domain" description="Ionotropic glutamate receptor C-terminal" evidence="10">
    <location>
        <begin position="766"/>
        <end position="951"/>
    </location>
</feature>
<evidence type="ECO:0000256" key="4">
    <source>
        <dbReference type="ARBA" id="ARBA00022692"/>
    </source>
</evidence>
<keyword evidence="7" id="KW-0675">Receptor</keyword>
<dbReference type="GO" id="GO:0005886">
    <property type="term" value="C:plasma membrane"/>
    <property type="evidence" value="ECO:0007669"/>
    <property type="project" value="UniProtKB-SubCell"/>
</dbReference>
<evidence type="ECO:0008006" key="14">
    <source>
        <dbReference type="Google" id="ProtNLM"/>
    </source>
</evidence>
<feature type="transmembrane region" description="Helical" evidence="9">
    <location>
        <begin position="226"/>
        <end position="248"/>
    </location>
</feature>
<dbReference type="Gene3D" id="1.10.287.70">
    <property type="match status" value="2"/>
</dbReference>
<name>A0AAV1JFE8_9NEOP</name>
<dbReference type="EMBL" id="CAVLEF010000009">
    <property type="protein sequence ID" value="CAK1547131.1"/>
    <property type="molecule type" value="Genomic_DNA"/>
</dbReference>
<keyword evidence="8" id="KW-0325">Glycoprotein</keyword>
<feature type="domain" description="Ionotropic glutamate receptor C-terminal" evidence="10">
    <location>
        <begin position="227"/>
        <end position="420"/>
    </location>
</feature>
<feature type="transmembrane region" description="Helical" evidence="9">
    <location>
        <begin position="834"/>
        <end position="858"/>
    </location>
</feature>
<dbReference type="GO" id="GO:0050906">
    <property type="term" value="P:detection of stimulus involved in sensory perception"/>
    <property type="evidence" value="ECO:0007669"/>
    <property type="project" value="UniProtKB-ARBA"/>
</dbReference>
<evidence type="ECO:0000256" key="6">
    <source>
        <dbReference type="ARBA" id="ARBA00023136"/>
    </source>
</evidence>
<keyword evidence="4 9" id="KW-0812">Transmembrane</keyword>
<comment type="similarity">
    <text evidence="2">Belongs to the glutamate-gated ion channel (TC 1.A.10.1) family.</text>
</comment>